<dbReference type="InterPro" id="IPR055313">
    <property type="entry name" value="Temptin-like"/>
</dbReference>
<keyword evidence="2" id="KW-0732">Signal</keyword>
<keyword evidence="5" id="KW-1185">Reference proteome</keyword>
<protein>
    <recommendedName>
        <fullName evidence="3">Temptin Cys/Cys disulfide domain-containing protein</fullName>
    </recommendedName>
</protein>
<dbReference type="Pfam" id="PF24784">
    <property type="entry name" value="Temptin_C"/>
    <property type="match status" value="1"/>
</dbReference>
<feature type="chain" id="PRO_5006015110" description="Temptin Cys/Cys disulfide domain-containing protein" evidence="2">
    <location>
        <begin position="24"/>
        <end position="176"/>
    </location>
</feature>
<dbReference type="OMA" id="SKFKMAI"/>
<dbReference type="OrthoDB" id="166578at2759"/>
<evidence type="ECO:0000259" key="3">
    <source>
        <dbReference type="Pfam" id="PF24784"/>
    </source>
</evidence>
<evidence type="ECO:0000313" key="5">
    <source>
        <dbReference type="Proteomes" id="UP000054928"/>
    </source>
</evidence>
<evidence type="ECO:0000256" key="1">
    <source>
        <dbReference type="SAM" id="MobiDB-lite"/>
    </source>
</evidence>
<proteinExistence type="predicted"/>
<dbReference type="InterPro" id="IPR057626">
    <property type="entry name" value="S-S_Temptin"/>
</dbReference>
<feature type="domain" description="Temptin Cys/Cys disulfide" evidence="3">
    <location>
        <begin position="22"/>
        <end position="100"/>
    </location>
</feature>
<accession>A0A0N7L6Z6</accession>
<feature type="region of interest" description="Disordered" evidence="1">
    <location>
        <begin position="115"/>
        <end position="176"/>
    </location>
</feature>
<feature type="compositionally biased region" description="Low complexity" evidence="1">
    <location>
        <begin position="141"/>
        <end position="155"/>
    </location>
</feature>
<evidence type="ECO:0000313" key="4">
    <source>
        <dbReference type="EMBL" id="CEG45659.1"/>
    </source>
</evidence>
<dbReference type="PANTHER" id="PTHR34737:SF2">
    <property type="entry name" value="EF-HAND DOMAIN-CONTAINING PROTEIN"/>
    <property type="match status" value="1"/>
</dbReference>
<feature type="signal peptide" evidence="2">
    <location>
        <begin position="1"/>
        <end position="23"/>
    </location>
</feature>
<dbReference type="STRING" id="4781.A0A0N7L6Z6"/>
<name>A0A0N7L6Z6_PLAHL</name>
<organism evidence="4 5">
    <name type="scientific">Plasmopara halstedii</name>
    <name type="common">Downy mildew of sunflower</name>
    <dbReference type="NCBI Taxonomy" id="4781"/>
    <lineage>
        <taxon>Eukaryota</taxon>
        <taxon>Sar</taxon>
        <taxon>Stramenopiles</taxon>
        <taxon>Oomycota</taxon>
        <taxon>Peronosporomycetes</taxon>
        <taxon>Peronosporales</taxon>
        <taxon>Peronosporaceae</taxon>
        <taxon>Plasmopara</taxon>
    </lineage>
</organism>
<dbReference type="EMBL" id="CCYD01001640">
    <property type="protein sequence ID" value="CEG45659.1"/>
    <property type="molecule type" value="Genomic_DNA"/>
</dbReference>
<evidence type="ECO:0000256" key="2">
    <source>
        <dbReference type="SAM" id="SignalP"/>
    </source>
</evidence>
<dbReference type="PANTHER" id="PTHR34737">
    <property type="entry name" value="EF-HAND DOMAIN-CONTAINING PROTEIN"/>
    <property type="match status" value="1"/>
</dbReference>
<dbReference type="RefSeq" id="XP_024582028.1">
    <property type="nucleotide sequence ID" value="XM_024716428.1"/>
</dbReference>
<dbReference type="Proteomes" id="UP000054928">
    <property type="component" value="Unassembled WGS sequence"/>
</dbReference>
<reference evidence="5" key="1">
    <citation type="submission" date="2014-09" db="EMBL/GenBank/DDBJ databases">
        <authorList>
            <person name="Sharma Rahul"/>
            <person name="Thines Marco"/>
        </authorList>
    </citation>
    <scope>NUCLEOTIDE SEQUENCE [LARGE SCALE GENOMIC DNA]</scope>
</reference>
<sequence>MKTFNAIAASTFIVAATIDLSTAMETYLTKLPNGSKFKMAIGHPGGDSSKKTKLADLFKQEGYKWTEKLCKTEFEGASMTYGAAFGDPCCSFKEGGTPDFEVEAFTDKPTKATVCATDGAAGKGDSAETPSGDGGDATQMPPSTGDTPETTGSPSPSTPPSPAGGCAAKPSRKLRK</sequence>
<dbReference type="GeneID" id="36396997"/>
<dbReference type="AlphaFoldDB" id="A0A0N7L6Z6"/>